<sequence>MKRQISPALSASPIPGHALQPLVEPFCRGAYLDIVKVPTSTWSRVRSRHPRESDVDIPSSGGNLSPPRLYEMFTISASLSDASLCQARL</sequence>
<dbReference type="HOGENOM" id="CLU_2448526_0_0_10"/>
<dbReference type="Proteomes" id="UP000016496">
    <property type="component" value="Unassembled WGS sequence"/>
</dbReference>
<evidence type="ECO:0000313" key="1">
    <source>
        <dbReference type="EMBL" id="ERI80811.1"/>
    </source>
</evidence>
<organism evidence="1 2">
    <name type="scientific">Bacteroides pyogenes F0041</name>
    <dbReference type="NCBI Taxonomy" id="1321819"/>
    <lineage>
        <taxon>Bacteria</taxon>
        <taxon>Pseudomonadati</taxon>
        <taxon>Bacteroidota</taxon>
        <taxon>Bacteroidia</taxon>
        <taxon>Bacteroidales</taxon>
        <taxon>Bacteroidaceae</taxon>
        <taxon>Bacteroides</taxon>
    </lineage>
</organism>
<name>U2DMA5_9BACE</name>
<gene>
    <name evidence="1" type="ORF">HMPREF1981_03615</name>
</gene>
<comment type="caution">
    <text evidence="1">The sequence shown here is derived from an EMBL/GenBank/DDBJ whole genome shotgun (WGS) entry which is preliminary data.</text>
</comment>
<dbReference type="AlphaFoldDB" id="U2DMA5"/>
<reference evidence="1 2" key="1">
    <citation type="submission" date="2013-08" db="EMBL/GenBank/DDBJ databases">
        <authorList>
            <person name="Weinstock G."/>
            <person name="Sodergren E."/>
            <person name="Wylie T."/>
            <person name="Fulton L."/>
            <person name="Fulton R."/>
            <person name="Fronick C."/>
            <person name="O'Laughlin M."/>
            <person name="Godfrey J."/>
            <person name="Miner T."/>
            <person name="Herter B."/>
            <person name="Appelbaum E."/>
            <person name="Cordes M."/>
            <person name="Lek S."/>
            <person name="Wollam A."/>
            <person name="Pepin K.H."/>
            <person name="Palsikar V.B."/>
            <person name="Mitreva M."/>
            <person name="Wilson R.K."/>
        </authorList>
    </citation>
    <scope>NUCLEOTIDE SEQUENCE [LARGE SCALE GENOMIC DNA]</scope>
    <source>
        <strain evidence="1 2">F0041</strain>
    </source>
</reference>
<accession>U2DMA5</accession>
<evidence type="ECO:0000313" key="2">
    <source>
        <dbReference type="Proteomes" id="UP000016496"/>
    </source>
</evidence>
<proteinExistence type="predicted"/>
<protein>
    <submittedName>
        <fullName evidence="1">Uncharacterized protein</fullName>
    </submittedName>
</protein>
<dbReference type="EMBL" id="AWSV01000183">
    <property type="protein sequence ID" value="ERI80811.1"/>
    <property type="molecule type" value="Genomic_DNA"/>
</dbReference>